<proteinExistence type="predicted"/>
<name>A0A6M3LMT5_9ZZZZ</name>
<accession>A0A6M3LMT5</accession>
<dbReference type="EMBL" id="MT143420">
    <property type="protein sequence ID" value="QJA96647.1"/>
    <property type="molecule type" value="Genomic_DNA"/>
</dbReference>
<protein>
    <submittedName>
        <fullName evidence="1">Uncharacterized protein</fullName>
    </submittedName>
</protein>
<reference evidence="1" key="1">
    <citation type="submission" date="2020-03" db="EMBL/GenBank/DDBJ databases">
        <title>The deep terrestrial virosphere.</title>
        <authorList>
            <person name="Holmfeldt K."/>
            <person name="Nilsson E."/>
            <person name="Simone D."/>
            <person name="Lopez-Fernandez M."/>
            <person name="Wu X."/>
            <person name="de Brujin I."/>
            <person name="Lundin D."/>
            <person name="Andersson A."/>
            <person name="Bertilsson S."/>
            <person name="Dopson M."/>
        </authorList>
    </citation>
    <scope>NUCLEOTIDE SEQUENCE</scope>
    <source>
        <strain evidence="1">MM415B07762</strain>
    </source>
</reference>
<sequence length="68" mass="7782">MKYTIQVRTNGHPTKTIKRSLRGRCSGNFNPLFCTFDGEEHLVQSEAGDLSDPFRRGVDYTKSLYIEV</sequence>
<evidence type="ECO:0000313" key="1">
    <source>
        <dbReference type="EMBL" id="QJA96647.1"/>
    </source>
</evidence>
<organism evidence="1">
    <name type="scientific">viral metagenome</name>
    <dbReference type="NCBI Taxonomy" id="1070528"/>
    <lineage>
        <taxon>unclassified sequences</taxon>
        <taxon>metagenomes</taxon>
        <taxon>organismal metagenomes</taxon>
    </lineage>
</organism>
<gene>
    <name evidence="1" type="ORF">MM415B07762_0008</name>
</gene>
<dbReference type="AlphaFoldDB" id="A0A6M3LMT5"/>